<dbReference type="Proteomes" id="UP000177583">
    <property type="component" value="Unassembled WGS sequence"/>
</dbReference>
<dbReference type="GO" id="GO:0035438">
    <property type="term" value="F:cyclic-di-GMP binding"/>
    <property type="evidence" value="ECO:0007669"/>
    <property type="project" value="InterPro"/>
</dbReference>
<dbReference type="AlphaFoldDB" id="A0A1F6H2N3"/>
<organism evidence="2 3">
    <name type="scientific">Candidatus Lambdaproteobacteria bacterium RIFOXYD2_FULL_56_26</name>
    <dbReference type="NCBI Taxonomy" id="1817773"/>
    <lineage>
        <taxon>Bacteria</taxon>
        <taxon>Pseudomonadati</taxon>
        <taxon>Pseudomonadota</taxon>
        <taxon>Candidatus Lambdaproteobacteria</taxon>
    </lineage>
</organism>
<evidence type="ECO:0000259" key="1">
    <source>
        <dbReference type="Pfam" id="PF07238"/>
    </source>
</evidence>
<name>A0A1F6H2N3_9PROT</name>
<dbReference type="Gene3D" id="2.40.10.220">
    <property type="entry name" value="predicted glycosyltransferase like domains"/>
    <property type="match status" value="1"/>
</dbReference>
<dbReference type="SUPFAM" id="SSF141371">
    <property type="entry name" value="PilZ domain-like"/>
    <property type="match status" value="1"/>
</dbReference>
<evidence type="ECO:0000313" key="3">
    <source>
        <dbReference type="Proteomes" id="UP000177583"/>
    </source>
</evidence>
<protein>
    <recommendedName>
        <fullName evidence="1">PilZ domain-containing protein</fullName>
    </recommendedName>
</protein>
<dbReference type="EMBL" id="MFNF01000001">
    <property type="protein sequence ID" value="OGH04643.1"/>
    <property type="molecule type" value="Genomic_DNA"/>
</dbReference>
<gene>
    <name evidence="2" type="ORF">A2557_06535</name>
</gene>
<dbReference type="InterPro" id="IPR009875">
    <property type="entry name" value="PilZ_domain"/>
</dbReference>
<feature type="domain" description="PilZ" evidence="1">
    <location>
        <begin position="58"/>
        <end position="149"/>
    </location>
</feature>
<accession>A0A1F6H2N3</accession>
<evidence type="ECO:0000313" key="2">
    <source>
        <dbReference type="EMBL" id="OGH04643.1"/>
    </source>
</evidence>
<sequence length="159" mass="17989">MFSIKATYEGGRFQLQEPLHYQGVAKVIVTLLEPKGEEEIEVLPENADRLSAEELRALRKHERFQAHGSIAIQMGEAELFQRLFDYSSGGLSFLSNRPFPKGRVLTASLKDPLNARHTILEFEFEVARSVAHGQGFKIGCKFTDQVDEALWHSLMRTQG</sequence>
<proteinExistence type="predicted"/>
<dbReference type="Pfam" id="PF07238">
    <property type="entry name" value="PilZ"/>
    <property type="match status" value="1"/>
</dbReference>
<reference evidence="2 3" key="1">
    <citation type="journal article" date="2016" name="Nat. Commun.">
        <title>Thousands of microbial genomes shed light on interconnected biogeochemical processes in an aquifer system.</title>
        <authorList>
            <person name="Anantharaman K."/>
            <person name="Brown C.T."/>
            <person name="Hug L.A."/>
            <person name="Sharon I."/>
            <person name="Castelle C.J."/>
            <person name="Probst A.J."/>
            <person name="Thomas B.C."/>
            <person name="Singh A."/>
            <person name="Wilkins M.J."/>
            <person name="Karaoz U."/>
            <person name="Brodie E.L."/>
            <person name="Williams K.H."/>
            <person name="Hubbard S.S."/>
            <person name="Banfield J.F."/>
        </authorList>
    </citation>
    <scope>NUCLEOTIDE SEQUENCE [LARGE SCALE GENOMIC DNA]</scope>
</reference>
<comment type="caution">
    <text evidence="2">The sequence shown here is derived from an EMBL/GenBank/DDBJ whole genome shotgun (WGS) entry which is preliminary data.</text>
</comment>